<dbReference type="AlphaFoldDB" id="A0A1I1SHF8"/>
<accession>A0A1I1SHF8</accession>
<keyword evidence="4" id="KW-1185">Reference proteome</keyword>
<evidence type="ECO:0000256" key="1">
    <source>
        <dbReference type="SAM" id="MobiDB-lite"/>
    </source>
</evidence>
<feature type="signal peptide" evidence="2">
    <location>
        <begin position="1"/>
        <end position="21"/>
    </location>
</feature>
<keyword evidence="2" id="KW-0732">Signal</keyword>
<evidence type="ECO:0000313" key="3">
    <source>
        <dbReference type="EMBL" id="SFD45919.1"/>
    </source>
</evidence>
<evidence type="ECO:0008006" key="5">
    <source>
        <dbReference type="Google" id="ProtNLM"/>
    </source>
</evidence>
<feature type="chain" id="PRO_5011464000" description="Lipoprotein" evidence="2">
    <location>
        <begin position="22"/>
        <end position="148"/>
    </location>
</feature>
<evidence type="ECO:0000313" key="4">
    <source>
        <dbReference type="Proteomes" id="UP000199400"/>
    </source>
</evidence>
<gene>
    <name evidence="3" type="ORF">SAMN02745121_00039</name>
</gene>
<sequence length="148" mass="16708">MRRAVHKIFLGSLFGFTLAFALGACTAPEIESCENFREVRSSCDGNNAFRYEPVNYDLCNNVDPECKQFYDCTAALSCVPDSNLTWLLGTEKVDTKIGGKPCVPRSQDPECGKRCCPVEFYRTLCPQPEDKECTDDDLRIPEEEDEEE</sequence>
<evidence type="ECO:0000256" key="2">
    <source>
        <dbReference type="SAM" id="SignalP"/>
    </source>
</evidence>
<protein>
    <recommendedName>
        <fullName evidence="5">Lipoprotein</fullName>
    </recommendedName>
</protein>
<dbReference type="EMBL" id="FOMX01000002">
    <property type="protein sequence ID" value="SFD45919.1"/>
    <property type="molecule type" value="Genomic_DNA"/>
</dbReference>
<proteinExistence type="predicted"/>
<feature type="compositionally biased region" description="Basic and acidic residues" evidence="1">
    <location>
        <begin position="128"/>
        <end position="141"/>
    </location>
</feature>
<reference evidence="4" key="1">
    <citation type="submission" date="2016-10" db="EMBL/GenBank/DDBJ databases">
        <authorList>
            <person name="Varghese N."/>
            <person name="Submissions S."/>
        </authorList>
    </citation>
    <scope>NUCLEOTIDE SEQUENCE [LARGE SCALE GENOMIC DNA]</scope>
    <source>
        <strain evidence="4">ATCC 25963</strain>
    </source>
</reference>
<dbReference type="PROSITE" id="PS51257">
    <property type="entry name" value="PROKAR_LIPOPROTEIN"/>
    <property type="match status" value="1"/>
</dbReference>
<dbReference type="Proteomes" id="UP000199400">
    <property type="component" value="Unassembled WGS sequence"/>
</dbReference>
<feature type="region of interest" description="Disordered" evidence="1">
    <location>
        <begin position="127"/>
        <end position="148"/>
    </location>
</feature>
<organism evidence="3 4">
    <name type="scientific">Nannocystis exedens</name>
    <dbReference type="NCBI Taxonomy" id="54"/>
    <lineage>
        <taxon>Bacteria</taxon>
        <taxon>Pseudomonadati</taxon>
        <taxon>Myxococcota</taxon>
        <taxon>Polyangia</taxon>
        <taxon>Nannocystales</taxon>
        <taxon>Nannocystaceae</taxon>
        <taxon>Nannocystis</taxon>
    </lineage>
</organism>
<name>A0A1I1SHF8_9BACT</name>